<dbReference type="Gene3D" id="2.40.160.10">
    <property type="entry name" value="Porin"/>
    <property type="match status" value="1"/>
</dbReference>
<comment type="caution">
    <text evidence="3">The sequence shown here is derived from an EMBL/GenBank/DDBJ whole genome shotgun (WGS) entry which is preliminary data.</text>
</comment>
<dbReference type="EMBL" id="QDKL01000004">
    <property type="protein sequence ID" value="RZF20465.1"/>
    <property type="molecule type" value="Genomic_DNA"/>
</dbReference>
<dbReference type="SUPFAM" id="SSF56935">
    <property type="entry name" value="Porins"/>
    <property type="match status" value="1"/>
</dbReference>
<sequence>MERIMKKIVSAAAVCVVAIPTMAASIEMPTIYGKINKAAIYTDQDSTGRTSFSGFADVDSSETRLGVKGKWDVENIQGTYVIEMGLNSSKDSNGTDYRIRMRQAAVGAKTSIGTFKAGQTYTPMDYVMLKTDVLSSTVASITGSDASARIDGAVSRLGMRYRTRTDMMSYETPSLGGLTFSLSTDRDNGMNNDSTDADYGPTHYTGLVKFDRQMGKVDMNLFAGYDTWAEDGEDNTYTLAGAKFGFGNFQLNAAYSIEENDAATKTEINRTYAGAQYTMNKNVFAVTYQLRDEKDAGNEYTQIAAHYRYMFTKKFDMSLTVLTYDVDETAGTQNEATMAAAGIQLKF</sequence>
<dbReference type="InterPro" id="IPR033900">
    <property type="entry name" value="Gram_neg_porin_domain"/>
</dbReference>
<feature type="signal peptide" evidence="1">
    <location>
        <begin position="1"/>
        <end position="23"/>
    </location>
</feature>
<evidence type="ECO:0000256" key="1">
    <source>
        <dbReference type="SAM" id="SignalP"/>
    </source>
</evidence>
<accession>A0ABY0IDB2</accession>
<gene>
    <name evidence="3" type="ORF">DAY19_14995</name>
</gene>
<dbReference type="Proteomes" id="UP000443582">
    <property type="component" value="Unassembled WGS sequence"/>
</dbReference>
<dbReference type="Pfam" id="PF13609">
    <property type="entry name" value="Porin_4"/>
    <property type="match status" value="1"/>
</dbReference>
<feature type="chain" id="PRO_5045699154" evidence="1">
    <location>
        <begin position="24"/>
        <end position="347"/>
    </location>
</feature>
<dbReference type="CDD" id="cd00342">
    <property type="entry name" value="gram_neg_porins"/>
    <property type="match status" value="1"/>
</dbReference>
<reference evidence="4" key="1">
    <citation type="journal article" date="2019" name="Int. J. Syst. Evol. Microbiol.">
        <title>Halobacteriovorax valvorus sp. nov., a novel prokaryotic predator isolated from coastal seawater of China.</title>
        <authorList>
            <person name="Chen M.-X."/>
        </authorList>
    </citation>
    <scope>NUCLEOTIDE SEQUENCE [LARGE SCALE GENOMIC DNA]</scope>
    <source>
        <strain evidence="4">BL9</strain>
    </source>
</reference>
<organism evidence="3 4">
    <name type="scientific">Halobacteriovorax vibrionivorans</name>
    <dbReference type="NCBI Taxonomy" id="2152716"/>
    <lineage>
        <taxon>Bacteria</taxon>
        <taxon>Pseudomonadati</taxon>
        <taxon>Bdellovibrionota</taxon>
        <taxon>Bacteriovoracia</taxon>
        <taxon>Bacteriovoracales</taxon>
        <taxon>Halobacteriovoraceae</taxon>
        <taxon>Halobacteriovorax</taxon>
    </lineage>
</organism>
<feature type="domain" description="Porin" evidence="2">
    <location>
        <begin position="11"/>
        <end position="327"/>
    </location>
</feature>
<name>A0ABY0IDB2_9BACT</name>
<dbReference type="InterPro" id="IPR023614">
    <property type="entry name" value="Porin_dom_sf"/>
</dbReference>
<evidence type="ECO:0000259" key="2">
    <source>
        <dbReference type="Pfam" id="PF13609"/>
    </source>
</evidence>
<protein>
    <submittedName>
        <fullName evidence="3">Porin</fullName>
    </submittedName>
</protein>
<keyword evidence="4" id="KW-1185">Reference proteome</keyword>
<evidence type="ECO:0000313" key="4">
    <source>
        <dbReference type="Proteomes" id="UP000443582"/>
    </source>
</evidence>
<evidence type="ECO:0000313" key="3">
    <source>
        <dbReference type="EMBL" id="RZF20465.1"/>
    </source>
</evidence>
<proteinExistence type="predicted"/>
<keyword evidence="1" id="KW-0732">Signal</keyword>